<dbReference type="EMBL" id="GBRH01225293">
    <property type="protein sequence ID" value="JAD72602.1"/>
    <property type="molecule type" value="Transcribed_RNA"/>
</dbReference>
<name>A0A0A9CM99_ARUDO</name>
<reference evidence="1" key="2">
    <citation type="journal article" date="2015" name="Data Brief">
        <title>Shoot transcriptome of the giant reed, Arundo donax.</title>
        <authorList>
            <person name="Barrero R.A."/>
            <person name="Guerrero F.D."/>
            <person name="Moolhuijzen P."/>
            <person name="Goolsby J.A."/>
            <person name="Tidwell J."/>
            <person name="Bellgard S.E."/>
            <person name="Bellgard M.I."/>
        </authorList>
    </citation>
    <scope>NUCLEOTIDE SEQUENCE</scope>
    <source>
        <tissue evidence="1">Shoot tissue taken approximately 20 cm above the soil surface</tissue>
    </source>
</reference>
<organism evidence="1">
    <name type="scientific">Arundo donax</name>
    <name type="common">Giant reed</name>
    <name type="synonym">Donax arundinaceus</name>
    <dbReference type="NCBI Taxonomy" id="35708"/>
    <lineage>
        <taxon>Eukaryota</taxon>
        <taxon>Viridiplantae</taxon>
        <taxon>Streptophyta</taxon>
        <taxon>Embryophyta</taxon>
        <taxon>Tracheophyta</taxon>
        <taxon>Spermatophyta</taxon>
        <taxon>Magnoliopsida</taxon>
        <taxon>Liliopsida</taxon>
        <taxon>Poales</taxon>
        <taxon>Poaceae</taxon>
        <taxon>PACMAD clade</taxon>
        <taxon>Arundinoideae</taxon>
        <taxon>Arundineae</taxon>
        <taxon>Arundo</taxon>
    </lineage>
</organism>
<evidence type="ECO:0000313" key="1">
    <source>
        <dbReference type="EMBL" id="JAD72602.1"/>
    </source>
</evidence>
<proteinExistence type="predicted"/>
<protein>
    <submittedName>
        <fullName evidence="1">Uncharacterized protein</fullName>
    </submittedName>
</protein>
<accession>A0A0A9CM99</accession>
<dbReference type="AlphaFoldDB" id="A0A0A9CM99"/>
<sequence length="39" mass="4557">MLLVRGKKKYRLKISVDYQLLNLCCFVFHKAVFSPSVNP</sequence>
<reference evidence="1" key="1">
    <citation type="submission" date="2014-09" db="EMBL/GenBank/DDBJ databases">
        <authorList>
            <person name="Magalhaes I.L.F."/>
            <person name="Oliveira U."/>
            <person name="Santos F.R."/>
            <person name="Vidigal T.H.D.A."/>
            <person name="Brescovit A.D."/>
            <person name="Santos A.J."/>
        </authorList>
    </citation>
    <scope>NUCLEOTIDE SEQUENCE</scope>
    <source>
        <tissue evidence="1">Shoot tissue taken approximately 20 cm above the soil surface</tissue>
    </source>
</reference>